<evidence type="ECO:0000313" key="3">
    <source>
        <dbReference type="EMBL" id="BCJ41024.1"/>
    </source>
</evidence>
<name>A0ABM7LP93_9ACTN</name>
<proteinExistence type="predicted"/>
<reference evidence="3 4" key="1">
    <citation type="submission" date="2020-08" db="EMBL/GenBank/DDBJ databases">
        <title>Whole genome shotgun sequence of Actinoplanes ianthinogenes NBRC 13996.</title>
        <authorList>
            <person name="Komaki H."/>
            <person name="Tamura T."/>
        </authorList>
    </citation>
    <scope>NUCLEOTIDE SEQUENCE [LARGE SCALE GENOMIC DNA]</scope>
    <source>
        <strain evidence="3 4">NBRC 13996</strain>
    </source>
</reference>
<feature type="region of interest" description="Disordered" evidence="1">
    <location>
        <begin position="86"/>
        <end position="106"/>
    </location>
</feature>
<protein>
    <recommendedName>
        <fullName evidence="2">PilZ domain-containing protein</fullName>
    </recommendedName>
</protein>
<evidence type="ECO:0000259" key="2">
    <source>
        <dbReference type="Pfam" id="PF07238"/>
    </source>
</evidence>
<keyword evidence="4" id="KW-1185">Reference proteome</keyword>
<dbReference type="Pfam" id="PF07238">
    <property type="entry name" value="PilZ"/>
    <property type="match status" value="1"/>
</dbReference>
<feature type="domain" description="PilZ" evidence="2">
    <location>
        <begin position="89"/>
        <end position="195"/>
    </location>
</feature>
<evidence type="ECO:0000313" key="4">
    <source>
        <dbReference type="Proteomes" id="UP000676967"/>
    </source>
</evidence>
<dbReference type="EMBL" id="AP023356">
    <property type="protein sequence ID" value="BCJ41024.1"/>
    <property type="molecule type" value="Genomic_DNA"/>
</dbReference>
<accession>A0ABM7LP93</accession>
<dbReference type="InterPro" id="IPR009875">
    <property type="entry name" value="PilZ_domain"/>
</dbReference>
<evidence type="ECO:0000256" key="1">
    <source>
        <dbReference type="SAM" id="MobiDB-lite"/>
    </source>
</evidence>
<dbReference type="RefSeq" id="WP_189332598.1">
    <property type="nucleotide sequence ID" value="NZ_AP023356.1"/>
</dbReference>
<sequence>MITVSAGSTLTLRCPDMETIPLICLAEAKAPFIADLPPMPVLTFDDPGPGVRRYGILELTSNAGVAWVEAELRGGLITVLGDSPTGVVQRRDSPRRPGSYPATGTAQVDTGADQRLVALAGEVQDISTSGLLLRATAGEDSPHLPSAILRTLLHVTMPWGEMTAAVSTVDQRSDQLRGTFEWIDPGDAKALAAFVLGRA</sequence>
<gene>
    <name evidence="3" type="ORF">Aiant_16810</name>
</gene>
<organism evidence="3 4">
    <name type="scientific">Actinoplanes ianthinogenes</name>
    <dbReference type="NCBI Taxonomy" id="122358"/>
    <lineage>
        <taxon>Bacteria</taxon>
        <taxon>Bacillati</taxon>
        <taxon>Actinomycetota</taxon>
        <taxon>Actinomycetes</taxon>
        <taxon>Micromonosporales</taxon>
        <taxon>Micromonosporaceae</taxon>
        <taxon>Actinoplanes</taxon>
    </lineage>
</organism>
<dbReference type="Proteomes" id="UP000676967">
    <property type="component" value="Chromosome"/>
</dbReference>